<dbReference type="AlphaFoldDB" id="A0AAV3P5K6"/>
<evidence type="ECO:0000256" key="2">
    <source>
        <dbReference type="SAM" id="Phobius"/>
    </source>
</evidence>
<protein>
    <recommendedName>
        <fullName evidence="3">DUF4408 domain-containing protein</fullName>
    </recommendedName>
</protein>
<dbReference type="InterPro" id="IPR025520">
    <property type="entry name" value="DUF4408"/>
</dbReference>
<evidence type="ECO:0000256" key="1">
    <source>
        <dbReference type="SAM" id="MobiDB-lite"/>
    </source>
</evidence>
<feature type="region of interest" description="Disordered" evidence="1">
    <location>
        <begin position="78"/>
        <end position="110"/>
    </location>
</feature>
<feature type="transmembrane region" description="Helical" evidence="2">
    <location>
        <begin position="14"/>
        <end position="33"/>
    </location>
</feature>
<evidence type="ECO:0000313" key="5">
    <source>
        <dbReference type="Proteomes" id="UP001454036"/>
    </source>
</evidence>
<name>A0AAV3P5K6_LITER</name>
<evidence type="ECO:0000259" key="3">
    <source>
        <dbReference type="Pfam" id="PF14364"/>
    </source>
</evidence>
<dbReference type="PANTHER" id="PTHR33098">
    <property type="entry name" value="COTTON FIBER (DUF761)"/>
    <property type="match status" value="1"/>
</dbReference>
<keyword evidence="2" id="KW-1133">Transmembrane helix</keyword>
<gene>
    <name evidence="4" type="ORF">LIER_06775</name>
</gene>
<comment type="caution">
    <text evidence="4">The sequence shown here is derived from an EMBL/GenBank/DDBJ whole genome shotgun (WGS) entry which is preliminary data.</text>
</comment>
<keyword evidence="2" id="KW-0812">Transmembrane</keyword>
<keyword evidence="2" id="KW-0472">Membrane</keyword>
<reference evidence="4 5" key="1">
    <citation type="submission" date="2024-01" db="EMBL/GenBank/DDBJ databases">
        <title>The complete chloroplast genome sequence of Lithospermum erythrorhizon: insights into the phylogenetic relationship among Boraginaceae species and the maternal lineages of purple gromwells.</title>
        <authorList>
            <person name="Okada T."/>
            <person name="Watanabe K."/>
        </authorList>
    </citation>
    <scope>NUCLEOTIDE SEQUENCE [LARGE SCALE GENOMIC DNA]</scope>
</reference>
<dbReference type="Pfam" id="PF05553">
    <property type="entry name" value="DUF761"/>
    <property type="match status" value="1"/>
</dbReference>
<sequence>MDGGAGILATITRWSTPTILFCMLNLMVVTIFIRSRLKTKKNIQEQLITPLICEENDAVHFFRFPSLLTRVKSINFSRRKDPEEEEEKEEEEELVEEEEELVGDDGEEEKVEEERHVARTISDTIVETVVKRQVMRGVKMMKKSQSAKILRVEEVEEVERQRPATVRERKGNMNGTVPFGEDEAVDDKADDFINRFRQQLKLQRLESFLKYRGASK</sequence>
<feature type="domain" description="DUF4408" evidence="3">
    <location>
        <begin position="7"/>
        <end position="37"/>
    </location>
</feature>
<keyword evidence="5" id="KW-1185">Reference proteome</keyword>
<dbReference type="Pfam" id="PF14364">
    <property type="entry name" value="DUF4408"/>
    <property type="match status" value="1"/>
</dbReference>
<dbReference type="EMBL" id="BAABME010001008">
    <property type="protein sequence ID" value="GAA0146954.1"/>
    <property type="molecule type" value="Genomic_DNA"/>
</dbReference>
<feature type="compositionally biased region" description="Acidic residues" evidence="1">
    <location>
        <begin position="83"/>
        <end position="110"/>
    </location>
</feature>
<dbReference type="Proteomes" id="UP001454036">
    <property type="component" value="Unassembled WGS sequence"/>
</dbReference>
<dbReference type="PANTHER" id="PTHR33098:SF57">
    <property type="entry name" value="DUF4408 DOMAIN PROTEIN"/>
    <property type="match status" value="1"/>
</dbReference>
<accession>A0AAV3P5K6</accession>
<dbReference type="InterPro" id="IPR008480">
    <property type="entry name" value="DUF761_pln"/>
</dbReference>
<evidence type="ECO:0000313" key="4">
    <source>
        <dbReference type="EMBL" id="GAA0146954.1"/>
    </source>
</evidence>
<proteinExistence type="predicted"/>
<organism evidence="4 5">
    <name type="scientific">Lithospermum erythrorhizon</name>
    <name type="common">Purple gromwell</name>
    <name type="synonym">Lithospermum officinale var. erythrorhizon</name>
    <dbReference type="NCBI Taxonomy" id="34254"/>
    <lineage>
        <taxon>Eukaryota</taxon>
        <taxon>Viridiplantae</taxon>
        <taxon>Streptophyta</taxon>
        <taxon>Embryophyta</taxon>
        <taxon>Tracheophyta</taxon>
        <taxon>Spermatophyta</taxon>
        <taxon>Magnoliopsida</taxon>
        <taxon>eudicotyledons</taxon>
        <taxon>Gunneridae</taxon>
        <taxon>Pentapetalae</taxon>
        <taxon>asterids</taxon>
        <taxon>lamiids</taxon>
        <taxon>Boraginales</taxon>
        <taxon>Boraginaceae</taxon>
        <taxon>Boraginoideae</taxon>
        <taxon>Lithospermeae</taxon>
        <taxon>Lithospermum</taxon>
    </lineage>
</organism>